<protein>
    <submittedName>
        <fullName evidence="2">Tetronasin ABC transporter integral membrane protein</fullName>
    </submittedName>
</protein>
<reference evidence="2" key="2">
    <citation type="submission" date="2020-09" db="EMBL/GenBank/DDBJ databases">
        <authorList>
            <person name="Sun Q."/>
            <person name="Zhou Y."/>
        </authorList>
    </citation>
    <scope>NUCLEOTIDE SEQUENCE</scope>
    <source>
        <strain evidence="2">CGMCC 4.7278</strain>
    </source>
</reference>
<feature type="transmembrane region" description="Helical" evidence="1">
    <location>
        <begin position="77"/>
        <end position="94"/>
    </location>
</feature>
<feature type="transmembrane region" description="Helical" evidence="1">
    <location>
        <begin position="115"/>
        <end position="145"/>
    </location>
</feature>
<accession>A0A917V3Y3</accession>
<keyword evidence="1" id="KW-0812">Transmembrane</keyword>
<keyword evidence="3" id="KW-1185">Reference proteome</keyword>
<feature type="transmembrane region" description="Helical" evidence="1">
    <location>
        <begin position="448"/>
        <end position="472"/>
    </location>
</feature>
<name>A0A917V3Y3_9NOCA</name>
<keyword evidence="1" id="KW-1133">Transmembrane helix</keyword>
<dbReference type="EMBL" id="BMMW01000001">
    <property type="protein sequence ID" value="GGK33607.1"/>
    <property type="molecule type" value="Genomic_DNA"/>
</dbReference>
<feature type="transmembrane region" description="Helical" evidence="1">
    <location>
        <begin position="226"/>
        <end position="246"/>
    </location>
</feature>
<dbReference type="AlphaFoldDB" id="A0A917V3Y3"/>
<gene>
    <name evidence="2" type="ORF">GCM10011591_01590</name>
</gene>
<feature type="transmembrane region" description="Helical" evidence="1">
    <location>
        <begin position="15"/>
        <end position="33"/>
    </location>
</feature>
<evidence type="ECO:0000256" key="1">
    <source>
        <dbReference type="SAM" id="Phobius"/>
    </source>
</evidence>
<feature type="transmembrane region" description="Helical" evidence="1">
    <location>
        <begin position="285"/>
        <end position="303"/>
    </location>
</feature>
<feature type="transmembrane region" description="Helical" evidence="1">
    <location>
        <begin position="151"/>
        <end position="172"/>
    </location>
</feature>
<feature type="transmembrane region" description="Helical" evidence="1">
    <location>
        <begin position="184"/>
        <end position="206"/>
    </location>
</feature>
<comment type="caution">
    <text evidence="2">The sequence shown here is derived from an EMBL/GenBank/DDBJ whole genome shotgun (WGS) entry which is preliminary data.</text>
</comment>
<evidence type="ECO:0000313" key="2">
    <source>
        <dbReference type="EMBL" id="GGK33607.1"/>
    </source>
</evidence>
<sequence length="519" mass="53477">MLLLRLYARRDRVTAPLWIAVLGLMPALQVVSIKDLYSSPDQLARFARTTANSPALLAMYGPVFSSALGSIGTWKAGAMYAAIAIAAILTVIRHTRVEEETGRAELVGSTSVGRFAGLTAALLLTFGAATVAGIACALSLVAASLPLAGSVAWGCALAASGIGWGAVAAVAAQLSDSARTTRTIAFGALGAAFALRAVGDAGNGVLSWLSPLGWCLQVRSFADERWWVFVLLAAFATAATASAYWLRDRRDLGAGLFADRPGKPQAGPALSGLMGLAWRLQRGSMITWGVGFALYGLLIGGAVNSVSGMLGDSATIKNAVTSLGGSVDLTKSFIGYAVAMLAAAAAAFSISSVLRLAEEERSGRAELILSAASRYRHLGAHVLFAVVGPAVALGLSGLGIGVVWGATTHDLAGKVAESLAAVAVQLPAVWVVTAIALLLYGAVPRFAALAWAALSVMILVLLVGSLGTFPQYVMDLVPFVHPPKLPGASFDAVPLVWLTLIAVLIAAAGSVAFRRRDLR</sequence>
<feature type="transmembrane region" description="Helical" evidence="1">
    <location>
        <begin position="378"/>
        <end position="406"/>
    </location>
</feature>
<feature type="transmembrane region" description="Helical" evidence="1">
    <location>
        <begin position="492"/>
        <end position="513"/>
    </location>
</feature>
<reference evidence="2" key="1">
    <citation type="journal article" date="2014" name="Int. J. Syst. Evol. Microbiol.">
        <title>Complete genome sequence of Corynebacterium casei LMG S-19264T (=DSM 44701T), isolated from a smear-ripened cheese.</title>
        <authorList>
            <consortium name="US DOE Joint Genome Institute (JGI-PGF)"/>
            <person name="Walter F."/>
            <person name="Albersmeier A."/>
            <person name="Kalinowski J."/>
            <person name="Ruckert C."/>
        </authorList>
    </citation>
    <scope>NUCLEOTIDE SEQUENCE</scope>
    <source>
        <strain evidence="2">CGMCC 4.7278</strain>
    </source>
</reference>
<feature type="transmembrane region" description="Helical" evidence="1">
    <location>
        <begin position="418"/>
        <end position="441"/>
    </location>
</feature>
<keyword evidence="1" id="KW-0472">Membrane</keyword>
<evidence type="ECO:0000313" key="3">
    <source>
        <dbReference type="Proteomes" id="UP000612956"/>
    </source>
</evidence>
<feature type="transmembrane region" description="Helical" evidence="1">
    <location>
        <begin position="333"/>
        <end position="357"/>
    </location>
</feature>
<dbReference type="Proteomes" id="UP000612956">
    <property type="component" value="Unassembled WGS sequence"/>
</dbReference>
<organism evidence="2 3">
    <name type="scientific">Nocardia camponoti</name>
    <dbReference type="NCBI Taxonomy" id="1616106"/>
    <lineage>
        <taxon>Bacteria</taxon>
        <taxon>Bacillati</taxon>
        <taxon>Actinomycetota</taxon>
        <taxon>Actinomycetes</taxon>
        <taxon>Mycobacteriales</taxon>
        <taxon>Nocardiaceae</taxon>
        <taxon>Nocardia</taxon>
    </lineage>
</organism>
<proteinExistence type="predicted"/>